<dbReference type="AlphaFoldDB" id="A0A183FYC4"/>
<reference evidence="1 2" key="1">
    <citation type="submission" date="2018-11" db="EMBL/GenBank/DDBJ databases">
        <authorList>
            <consortium name="Pathogen Informatics"/>
        </authorList>
    </citation>
    <scope>NUCLEOTIDE SEQUENCE [LARGE SCALE GENOMIC DNA]</scope>
</reference>
<evidence type="ECO:0000313" key="3">
    <source>
        <dbReference type="WBParaSite" id="HPBE_0001363601-mRNA-1"/>
    </source>
</evidence>
<keyword evidence="2" id="KW-1185">Reference proteome</keyword>
<name>A0A183FYC4_HELPZ</name>
<accession>A0A3P8D8P4</accession>
<gene>
    <name evidence="1" type="ORF">HPBE_LOCUS13637</name>
</gene>
<dbReference type="Proteomes" id="UP000050761">
    <property type="component" value="Unassembled WGS sequence"/>
</dbReference>
<evidence type="ECO:0000313" key="2">
    <source>
        <dbReference type="Proteomes" id="UP000050761"/>
    </source>
</evidence>
<dbReference type="OrthoDB" id="5847909at2759"/>
<sequence length="133" mass="14802">MVCPFGKEGDCTASGVVYLITCTECNEEYIGETGRPLWVRVKEHMDRLRRCQISTLLGEHRQRSHGGAMVGVAITILAREVDIAARKTLEALWIAFKNPAINRREERVALTQELAPFADLCGLDPGGRHPEGR</sequence>
<dbReference type="InterPro" id="IPR035901">
    <property type="entry name" value="GIY-YIG_endonuc_sf"/>
</dbReference>
<evidence type="ECO:0000313" key="1">
    <source>
        <dbReference type="EMBL" id="VDO96898.1"/>
    </source>
</evidence>
<dbReference type="EMBL" id="UZAH01028006">
    <property type="protein sequence ID" value="VDO96898.1"/>
    <property type="molecule type" value="Genomic_DNA"/>
</dbReference>
<proteinExistence type="predicted"/>
<organism evidence="2 3">
    <name type="scientific">Heligmosomoides polygyrus</name>
    <name type="common">Parasitic roundworm</name>
    <dbReference type="NCBI Taxonomy" id="6339"/>
    <lineage>
        <taxon>Eukaryota</taxon>
        <taxon>Metazoa</taxon>
        <taxon>Ecdysozoa</taxon>
        <taxon>Nematoda</taxon>
        <taxon>Chromadorea</taxon>
        <taxon>Rhabditida</taxon>
        <taxon>Rhabditina</taxon>
        <taxon>Rhabditomorpha</taxon>
        <taxon>Strongyloidea</taxon>
        <taxon>Heligmosomidae</taxon>
        <taxon>Heligmosomoides</taxon>
    </lineage>
</organism>
<reference evidence="3" key="2">
    <citation type="submission" date="2019-09" db="UniProtKB">
        <authorList>
            <consortium name="WormBaseParasite"/>
        </authorList>
    </citation>
    <scope>IDENTIFICATION</scope>
</reference>
<protein>
    <submittedName>
        <fullName evidence="3">GIY-YIG domain-containing protein</fullName>
    </submittedName>
</protein>
<dbReference type="Gene3D" id="3.40.1440.10">
    <property type="entry name" value="GIY-YIG endonuclease"/>
    <property type="match status" value="1"/>
</dbReference>
<accession>A0A183FYC4</accession>
<dbReference type="WBParaSite" id="HPBE_0001363601-mRNA-1">
    <property type="protein sequence ID" value="HPBE_0001363601-mRNA-1"/>
    <property type="gene ID" value="HPBE_0001363601"/>
</dbReference>